<dbReference type="Proteomes" id="UP000799441">
    <property type="component" value="Unassembled WGS sequence"/>
</dbReference>
<dbReference type="EMBL" id="MU003765">
    <property type="protein sequence ID" value="KAF2726112.1"/>
    <property type="molecule type" value="Genomic_DNA"/>
</dbReference>
<reference evidence="2" key="1">
    <citation type="journal article" date="2020" name="Stud. Mycol.">
        <title>101 Dothideomycetes genomes: a test case for predicting lifestyles and emergence of pathogens.</title>
        <authorList>
            <person name="Haridas S."/>
            <person name="Albert R."/>
            <person name="Binder M."/>
            <person name="Bloem J."/>
            <person name="Labutti K."/>
            <person name="Salamov A."/>
            <person name="Andreopoulos B."/>
            <person name="Baker S."/>
            <person name="Barry K."/>
            <person name="Bills G."/>
            <person name="Bluhm B."/>
            <person name="Cannon C."/>
            <person name="Castanera R."/>
            <person name="Culley D."/>
            <person name="Daum C."/>
            <person name="Ezra D."/>
            <person name="Gonzalez J."/>
            <person name="Henrissat B."/>
            <person name="Kuo A."/>
            <person name="Liang C."/>
            <person name="Lipzen A."/>
            <person name="Lutzoni F."/>
            <person name="Magnuson J."/>
            <person name="Mondo S."/>
            <person name="Nolan M."/>
            <person name="Ohm R."/>
            <person name="Pangilinan J."/>
            <person name="Park H.-J."/>
            <person name="Ramirez L."/>
            <person name="Alfaro M."/>
            <person name="Sun H."/>
            <person name="Tritt A."/>
            <person name="Yoshinaga Y."/>
            <person name="Zwiers L.-H."/>
            <person name="Turgeon B."/>
            <person name="Goodwin S."/>
            <person name="Spatafora J."/>
            <person name="Crous P."/>
            <person name="Grigoriev I."/>
        </authorList>
    </citation>
    <scope>NUCLEOTIDE SEQUENCE</scope>
    <source>
        <strain evidence="2">CBS 116435</strain>
    </source>
</reference>
<feature type="region of interest" description="Disordered" evidence="1">
    <location>
        <begin position="59"/>
        <end position="90"/>
    </location>
</feature>
<evidence type="ECO:0000313" key="2">
    <source>
        <dbReference type="EMBL" id="KAF2726112.1"/>
    </source>
</evidence>
<accession>A0A9P4QJX0</accession>
<comment type="caution">
    <text evidence="2">The sequence shown here is derived from an EMBL/GenBank/DDBJ whole genome shotgun (WGS) entry which is preliminary data.</text>
</comment>
<name>A0A9P4QJX0_9PEZI</name>
<evidence type="ECO:0000256" key="1">
    <source>
        <dbReference type="SAM" id="MobiDB-lite"/>
    </source>
</evidence>
<protein>
    <submittedName>
        <fullName evidence="2">Uncharacterized protein</fullName>
    </submittedName>
</protein>
<keyword evidence="3" id="KW-1185">Reference proteome</keyword>
<dbReference type="AlphaFoldDB" id="A0A9P4QJX0"/>
<evidence type="ECO:0000313" key="3">
    <source>
        <dbReference type="Proteomes" id="UP000799441"/>
    </source>
</evidence>
<proteinExistence type="predicted"/>
<gene>
    <name evidence="2" type="ORF">K431DRAFT_280138</name>
</gene>
<organism evidence="2 3">
    <name type="scientific">Polychaeton citri CBS 116435</name>
    <dbReference type="NCBI Taxonomy" id="1314669"/>
    <lineage>
        <taxon>Eukaryota</taxon>
        <taxon>Fungi</taxon>
        <taxon>Dikarya</taxon>
        <taxon>Ascomycota</taxon>
        <taxon>Pezizomycotina</taxon>
        <taxon>Dothideomycetes</taxon>
        <taxon>Dothideomycetidae</taxon>
        <taxon>Capnodiales</taxon>
        <taxon>Capnodiaceae</taxon>
        <taxon>Polychaeton</taxon>
    </lineage>
</organism>
<sequence length="90" mass="9006">MAWPASTARTAVRLSLAGSASISVSVCLSVCLSVRLSLSPPPGRPLSLFVASPVSASPFGPPSTSRSGAIPNPALHVGRPAPNASAALFR</sequence>